<dbReference type="PANTHER" id="PTHR30417">
    <property type="entry name" value="N-ACETYLMURAMOYL-L-ALANINE AMIDASE AMID"/>
    <property type="match status" value="1"/>
</dbReference>
<evidence type="ECO:0000256" key="4">
    <source>
        <dbReference type="ARBA" id="ARBA00007553"/>
    </source>
</evidence>
<comment type="similarity">
    <text evidence="4">Belongs to the N-acetylmuramoyl-L-alanine amidase 2 family.</text>
</comment>
<comment type="subcellular location">
    <subcellularLocation>
        <location evidence="3">Cytoplasm</location>
    </subcellularLocation>
</comment>
<evidence type="ECO:0000256" key="8">
    <source>
        <dbReference type="ARBA" id="ARBA00022801"/>
    </source>
</evidence>
<sequence length="182" mass="20412">MDAQGWCQQAQILVSPNFGPRPESAKIDLLVIHNISLPLAEFGGNYVLDLFQNQLDCDAHPSFSDLRGLQVSSHFLIRRDGQLFQFVSGLARAWHAGISSFHGQDGCNDYSIGIELEGCDTSPFSDAQYHSLEQLTHCLLRHFPIQYIAGHQDIAPGRKTDPGPFFEWVRYQQSLSGWAVEH</sequence>
<protein>
    <recommendedName>
        <fullName evidence="11">1,6-anhydro-N-acetylmuramyl-L-alanine amidase AmpD</fullName>
        <ecNumber evidence="5">3.5.1.28</ecNumber>
    </recommendedName>
    <alternativeName>
        <fullName evidence="12">N-acetylmuramoyl-L-alanine amidase</fullName>
    </alternativeName>
</protein>
<keyword evidence="10" id="KW-0961">Cell wall biogenesis/degradation</keyword>
<keyword evidence="6" id="KW-0963">Cytoplasm</keyword>
<keyword evidence="8 14" id="KW-0378">Hydrolase</keyword>
<keyword evidence="9" id="KW-0862">Zinc</keyword>
<dbReference type="NCBIfam" id="NF008758">
    <property type="entry name" value="PRK11789.1"/>
    <property type="match status" value="1"/>
</dbReference>
<feature type="domain" description="N-acetylmuramoyl-L-alanine amidase" evidence="13">
    <location>
        <begin position="15"/>
        <end position="163"/>
    </location>
</feature>
<dbReference type="CDD" id="cd06583">
    <property type="entry name" value="PGRP"/>
    <property type="match status" value="1"/>
</dbReference>
<evidence type="ECO:0000256" key="12">
    <source>
        <dbReference type="ARBA" id="ARBA00042615"/>
    </source>
</evidence>
<reference evidence="14 15" key="1">
    <citation type="submission" date="2020-08" db="EMBL/GenBank/DDBJ databases">
        <title>Novel species isolated from subtropical streams in China.</title>
        <authorList>
            <person name="Lu H."/>
        </authorList>
    </citation>
    <scope>NUCLEOTIDE SEQUENCE [LARGE SCALE GENOMIC DNA]</scope>
    <source>
        <strain evidence="14 15">KCTC 52442</strain>
    </source>
</reference>
<evidence type="ECO:0000256" key="5">
    <source>
        <dbReference type="ARBA" id="ARBA00011901"/>
    </source>
</evidence>
<evidence type="ECO:0000259" key="13">
    <source>
        <dbReference type="SMART" id="SM00644"/>
    </source>
</evidence>
<evidence type="ECO:0000256" key="2">
    <source>
        <dbReference type="ARBA" id="ARBA00001947"/>
    </source>
</evidence>
<comment type="cofactor">
    <cofactor evidence="2">
        <name>Zn(2+)</name>
        <dbReference type="ChEBI" id="CHEBI:29105"/>
    </cofactor>
</comment>
<dbReference type="InterPro" id="IPR051206">
    <property type="entry name" value="NAMLAA_amidase_2"/>
</dbReference>
<evidence type="ECO:0000256" key="7">
    <source>
        <dbReference type="ARBA" id="ARBA00022723"/>
    </source>
</evidence>
<evidence type="ECO:0000256" key="11">
    <source>
        <dbReference type="ARBA" id="ARBA00039257"/>
    </source>
</evidence>
<accession>A0ABR6XQB2</accession>
<dbReference type="EMBL" id="JACOFU010000003">
    <property type="protein sequence ID" value="MBC3831672.1"/>
    <property type="molecule type" value="Genomic_DNA"/>
</dbReference>
<evidence type="ECO:0000256" key="1">
    <source>
        <dbReference type="ARBA" id="ARBA00001561"/>
    </source>
</evidence>
<dbReference type="EC" id="3.5.1.28" evidence="5"/>
<dbReference type="Gene3D" id="3.40.80.10">
    <property type="entry name" value="Peptidoglycan recognition protein-like"/>
    <property type="match status" value="1"/>
</dbReference>
<comment type="caution">
    <text evidence="14">The sequence shown here is derived from an EMBL/GenBank/DDBJ whole genome shotgun (WGS) entry which is preliminary data.</text>
</comment>
<evidence type="ECO:0000256" key="10">
    <source>
        <dbReference type="ARBA" id="ARBA00023316"/>
    </source>
</evidence>
<evidence type="ECO:0000313" key="15">
    <source>
        <dbReference type="Proteomes" id="UP000643610"/>
    </source>
</evidence>
<dbReference type="SUPFAM" id="SSF55846">
    <property type="entry name" value="N-acetylmuramoyl-L-alanine amidase-like"/>
    <property type="match status" value="1"/>
</dbReference>
<comment type="catalytic activity">
    <reaction evidence="1">
        <text>Hydrolyzes the link between N-acetylmuramoyl residues and L-amino acid residues in certain cell-wall glycopeptides.</text>
        <dbReference type="EC" id="3.5.1.28"/>
    </reaction>
</comment>
<name>A0ABR6XQB2_9BURK</name>
<evidence type="ECO:0000313" key="14">
    <source>
        <dbReference type="EMBL" id="MBC3831672.1"/>
    </source>
</evidence>
<dbReference type="InterPro" id="IPR002502">
    <property type="entry name" value="Amidase_domain"/>
</dbReference>
<keyword evidence="15" id="KW-1185">Reference proteome</keyword>
<proteinExistence type="inferred from homology"/>
<dbReference type="InterPro" id="IPR036505">
    <property type="entry name" value="Amidase/PGRP_sf"/>
</dbReference>
<dbReference type="SMART" id="SM00644">
    <property type="entry name" value="Ami_2"/>
    <property type="match status" value="1"/>
</dbReference>
<dbReference type="Pfam" id="PF01510">
    <property type="entry name" value="Amidase_2"/>
    <property type="match status" value="1"/>
</dbReference>
<gene>
    <name evidence="14" type="primary">ampD</name>
    <name evidence="14" type="ORF">H8K33_09145</name>
</gene>
<dbReference type="Proteomes" id="UP000643610">
    <property type="component" value="Unassembled WGS sequence"/>
</dbReference>
<keyword evidence="7" id="KW-0479">Metal-binding</keyword>
<evidence type="ECO:0000256" key="3">
    <source>
        <dbReference type="ARBA" id="ARBA00004496"/>
    </source>
</evidence>
<dbReference type="GO" id="GO:0008745">
    <property type="term" value="F:N-acetylmuramoyl-L-alanine amidase activity"/>
    <property type="evidence" value="ECO:0007669"/>
    <property type="project" value="UniProtKB-EC"/>
</dbReference>
<evidence type="ECO:0000256" key="9">
    <source>
        <dbReference type="ARBA" id="ARBA00022833"/>
    </source>
</evidence>
<dbReference type="PANTHER" id="PTHR30417:SF4">
    <property type="entry name" value="1,6-ANHYDRO-N-ACETYLMURAMYL-L-ALANINE AMIDASE AMPD"/>
    <property type="match status" value="1"/>
</dbReference>
<organism evidence="14 15">
    <name type="scientific">Undibacterium amnicola</name>
    <dbReference type="NCBI Taxonomy" id="1834038"/>
    <lineage>
        <taxon>Bacteria</taxon>
        <taxon>Pseudomonadati</taxon>
        <taxon>Pseudomonadota</taxon>
        <taxon>Betaproteobacteria</taxon>
        <taxon>Burkholderiales</taxon>
        <taxon>Oxalobacteraceae</taxon>
        <taxon>Undibacterium</taxon>
    </lineage>
</organism>
<evidence type="ECO:0000256" key="6">
    <source>
        <dbReference type="ARBA" id="ARBA00022490"/>
    </source>
</evidence>